<reference evidence="2 3" key="1">
    <citation type="submission" date="2020-06" db="EMBL/GenBank/DDBJ databases">
        <title>Dyadobacter sandarakinus sp. nov., isolated from the soil of the Arctic Yellow River Station.</title>
        <authorList>
            <person name="Zhang Y."/>
            <person name="Peng F."/>
        </authorList>
    </citation>
    <scope>NUCLEOTIDE SEQUENCE [LARGE SCALE GENOMIC DNA]</scope>
    <source>
        <strain evidence="2 3">Q3-56</strain>
    </source>
</reference>
<sequence>MKFLFYSLLILVAISCAKSGPDPEFTKPDTIADEYPEWYTLKAPVDHRIVGVWGNYDKTVLISTLFNVYRTTDKGRHWQQVHQQSVSIFGIVRHQDTLFTMNGLSNQSRGDMYQQILVNADNFSVDDGKTWQQYTGRNKALRDTPEFDASEKFRINPIIASNTIKYQINKVFRDGPDAVSGLFETPGVIKSSGERIDLPQLHQLESLYFDNQQRLYIAGSDAVCSRGETFMFCNSRAGRGVIYVSKKALP</sequence>
<feature type="signal peptide" evidence="1">
    <location>
        <begin position="1"/>
        <end position="19"/>
    </location>
</feature>
<keyword evidence="1" id="KW-0732">Signal</keyword>
<dbReference type="SUPFAM" id="SSF110296">
    <property type="entry name" value="Oligoxyloglucan reducing end-specific cellobiohydrolase"/>
    <property type="match status" value="1"/>
</dbReference>
<evidence type="ECO:0000313" key="3">
    <source>
        <dbReference type="Proteomes" id="UP000612680"/>
    </source>
</evidence>
<dbReference type="EMBL" id="CP056775">
    <property type="protein sequence ID" value="QRR00051.1"/>
    <property type="molecule type" value="Genomic_DNA"/>
</dbReference>
<evidence type="ECO:0000313" key="2">
    <source>
        <dbReference type="EMBL" id="QRR00051.1"/>
    </source>
</evidence>
<proteinExistence type="predicted"/>
<protein>
    <recommendedName>
        <fullName evidence="4">BNR repeat-like domain-containing protein</fullName>
    </recommendedName>
</protein>
<name>A0ABX7I4U8_9BACT</name>
<dbReference type="PROSITE" id="PS51257">
    <property type="entry name" value="PROKAR_LIPOPROTEIN"/>
    <property type="match status" value="1"/>
</dbReference>
<organism evidence="2 3">
    <name type="scientific">Dyadobacter sandarakinus</name>
    <dbReference type="NCBI Taxonomy" id="2747268"/>
    <lineage>
        <taxon>Bacteria</taxon>
        <taxon>Pseudomonadati</taxon>
        <taxon>Bacteroidota</taxon>
        <taxon>Cytophagia</taxon>
        <taxon>Cytophagales</taxon>
        <taxon>Spirosomataceae</taxon>
        <taxon>Dyadobacter</taxon>
    </lineage>
</organism>
<keyword evidence="3" id="KW-1185">Reference proteome</keyword>
<gene>
    <name evidence="2" type="ORF">HWI92_03545</name>
</gene>
<evidence type="ECO:0000256" key="1">
    <source>
        <dbReference type="SAM" id="SignalP"/>
    </source>
</evidence>
<dbReference type="RefSeq" id="WP_204660811.1">
    <property type="nucleotide sequence ID" value="NZ_CP056775.1"/>
</dbReference>
<feature type="chain" id="PRO_5045619613" description="BNR repeat-like domain-containing protein" evidence="1">
    <location>
        <begin position="20"/>
        <end position="250"/>
    </location>
</feature>
<evidence type="ECO:0008006" key="4">
    <source>
        <dbReference type="Google" id="ProtNLM"/>
    </source>
</evidence>
<dbReference type="Proteomes" id="UP000612680">
    <property type="component" value="Chromosome"/>
</dbReference>
<accession>A0ABX7I4U8</accession>